<accession>A0A9Q0JNE2</accession>
<dbReference type="InterPro" id="IPR046350">
    <property type="entry name" value="Cystatin_sf"/>
</dbReference>
<protein>
    <recommendedName>
        <fullName evidence="3">Cystatin domain-containing protein</fullName>
    </recommendedName>
</protein>
<sequence>MATVTLQESVLESQSLPKKQKVDDVADHAAVASAADDFDKCTSDCDSECELDFETPEQRRAIHRYLRELKETQKLDLTLKRIPYAAAQVCAGFIYYIVFEAEDPAFPGETKVYQTKVYDGIEDIELMEFEPRTK</sequence>
<dbReference type="Gene3D" id="3.10.450.10">
    <property type="match status" value="1"/>
</dbReference>
<evidence type="ECO:0008006" key="3">
    <source>
        <dbReference type="Google" id="ProtNLM"/>
    </source>
</evidence>
<dbReference type="SUPFAM" id="SSF54403">
    <property type="entry name" value="Cystatin/monellin"/>
    <property type="match status" value="1"/>
</dbReference>
<name>A0A9Q0JNE2_9ROSI</name>
<dbReference type="Proteomes" id="UP001141552">
    <property type="component" value="Unassembled WGS sequence"/>
</dbReference>
<reference evidence="1" key="2">
    <citation type="journal article" date="2023" name="Plants (Basel)">
        <title>Annotation of the Turnera subulata (Passifloraceae) Draft Genome Reveals the S-Locus Evolved after the Divergence of Turneroideae from Passifloroideae in a Stepwise Manner.</title>
        <authorList>
            <person name="Henning P.M."/>
            <person name="Roalson E.H."/>
            <person name="Mir W."/>
            <person name="McCubbin A.G."/>
            <person name="Shore J.S."/>
        </authorList>
    </citation>
    <scope>NUCLEOTIDE SEQUENCE</scope>
    <source>
        <strain evidence="1">F60SS</strain>
    </source>
</reference>
<reference evidence="1" key="1">
    <citation type="submission" date="2022-02" db="EMBL/GenBank/DDBJ databases">
        <authorList>
            <person name="Henning P.M."/>
            <person name="McCubbin A.G."/>
            <person name="Shore J.S."/>
        </authorList>
    </citation>
    <scope>NUCLEOTIDE SEQUENCE</scope>
    <source>
        <strain evidence="1">F60SS</strain>
        <tissue evidence="1">Leaves</tissue>
    </source>
</reference>
<keyword evidence="2" id="KW-1185">Reference proteome</keyword>
<evidence type="ECO:0000313" key="2">
    <source>
        <dbReference type="Proteomes" id="UP001141552"/>
    </source>
</evidence>
<organism evidence="1 2">
    <name type="scientific">Turnera subulata</name>
    <dbReference type="NCBI Taxonomy" id="218843"/>
    <lineage>
        <taxon>Eukaryota</taxon>
        <taxon>Viridiplantae</taxon>
        <taxon>Streptophyta</taxon>
        <taxon>Embryophyta</taxon>
        <taxon>Tracheophyta</taxon>
        <taxon>Spermatophyta</taxon>
        <taxon>Magnoliopsida</taxon>
        <taxon>eudicotyledons</taxon>
        <taxon>Gunneridae</taxon>
        <taxon>Pentapetalae</taxon>
        <taxon>rosids</taxon>
        <taxon>fabids</taxon>
        <taxon>Malpighiales</taxon>
        <taxon>Passifloraceae</taxon>
        <taxon>Turnera</taxon>
    </lineage>
</organism>
<comment type="caution">
    <text evidence="1">The sequence shown here is derived from an EMBL/GenBank/DDBJ whole genome shotgun (WGS) entry which is preliminary data.</text>
</comment>
<gene>
    <name evidence="1" type="ORF">Tsubulata_048133</name>
</gene>
<dbReference type="AlphaFoldDB" id="A0A9Q0JNE2"/>
<evidence type="ECO:0000313" key="1">
    <source>
        <dbReference type="EMBL" id="KAJ4849241.1"/>
    </source>
</evidence>
<dbReference type="EMBL" id="JAKUCV010000664">
    <property type="protein sequence ID" value="KAJ4849241.1"/>
    <property type="molecule type" value="Genomic_DNA"/>
</dbReference>
<proteinExistence type="predicted"/>